<evidence type="ECO:0000313" key="3">
    <source>
        <dbReference type="Proteomes" id="UP000480275"/>
    </source>
</evidence>
<name>A0A6L5JXB0_RHOTE</name>
<dbReference type="AlphaFoldDB" id="A0A6L5JXB0"/>
<dbReference type="EMBL" id="WIXJ01000004">
    <property type="protein sequence ID" value="MQY51706.1"/>
    <property type="molecule type" value="Genomic_DNA"/>
</dbReference>
<proteinExistence type="predicted"/>
<organism evidence="2 3">
    <name type="scientific">Rhodocyclus tenuis</name>
    <name type="common">Rhodospirillum tenue</name>
    <dbReference type="NCBI Taxonomy" id="1066"/>
    <lineage>
        <taxon>Bacteria</taxon>
        <taxon>Pseudomonadati</taxon>
        <taxon>Pseudomonadota</taxon>
        <taxon>Betaproteobacteria</taxon>
        <taxon>Rhodocyclales</taxon>
        <taxon>Rhodocyclaceae</taxon>
        <taxon>Rhodocyclus</taxon>
    </lineage>
</organism>
<comment type="caution">
    <text evidence="2">The sequence shown here is derived from an EMBL/GenBank/DDBJ whole genome shotgun (WGS) entry which is preliminary data.</text>
</comment>
<reference evidence="2 3" key="1">
    <citation type="submission" date="2019-10" db="EMBL/GenBank/DDBJ databases">
        <title>Whole-genome sequence of the purple nonsulfur photosynthetic bacterium Rhodocyclus tenuis.</title>
        <authorList>
            <person name="Kyndt J.A."/>
            <person name="Meyer T.E."/>
        </authorList>
    </citation>
    <scope>NUCLEOTIDE SEQUENCE [LARGE SCALE GENOMIC DNA]</scope>
    <source>
        <strain evidence="2 3">DSM 110</strain>
    </source>
</reference>
<accession>A0A6L5JXB0</accession>
<evidence type="ECO:0000313" key="2">
    <source>
        <dbReference type="EMBL" id="MQY51706.1"/>
    </source>
</evidence>
<dbReference type="Proteomes" id="UP000480275">
    <property type="component" value="Unassembled WGS sequence"/>
</dbReference>
<protein>
    <submittedName>
        <fullName evidence="2">Uncharacterized protein</fullName>
    </submittedName>
</protein>
<feature type="region of interest" description="Disordered" evidence="1">
    <location>
        <begin position="54"/>
        <end position="74"/>
    </location>
</feature>
<evidence type="ECO:0000256" key="1">
    <source>
        <dbReference type="SAM" id="MobiDB-lite"/>
    </source>
</evidence>
<gene>
    <name evidence="2" type="ORF">GHK24_07965</name>
</gene>
<sequence>MSNNTLHDIELCAGFRRLLPNDRHAPQSMTANFAKHTITAVAAVAALPAHAGRCAPRPAQPGKGRIRQTVEGSY</sequence>